<keyword evidence="6" id="KW-0969">Cilium</keyword>
<keyword evidence="5" id="KW-0143">Chaperone</keyword>
<evidence type="ECO:0000313" key="6">
    <source>
        <dbReference type="EMBL" id="GAA3894171.1"/>
    </source>
</evidence>
<name>A0ABP7L4Y4_9SPHN</name>
<dbReference type="PANTHER" id="PTHR34773">
    <property type="entry name" value="FLAGELLAR SECRETION CHAPERONE FLIS"/>
    <property type="match status" value="1"/>
</dbReference>
<reference evidence="7" key="1">
    <citation type="journal article" date="2019" name="Int. J. Syst. Evol. Microbiol.">
        <title>The Global Catalogue of Microorganisms (GCM) 10K type strain sequencing project: providing services to taxonomists for standard genome sequencing and annotation.</title>
        <authorList>
            <consortium name="The Broad Institute Genomics Platform"/>
            <consortium name="The Broad Institute Genome Sequencing Center for Infectious Disease"/>
            <person name="Wu L."/>
            <person name="Ma J."/>
        </authorList>
    </citation>
    <scope>NUCLEOTIDE SEQUENCE [LARGE SCALE GENOMIC DNA]</scope>
    <source>
        <strain evidence="7">JCM 17543</strain>
    </source>
</reference>
<dbReference type="InterPro" id="IPR036584">
    <property type="entry name" value="FliS_sf"/>
</dbReference>
<gene>
    <name evidence="6" type="primary">fliS</name>
    <name evidence="6" type="ORF">GCM10022276_11720</name>
</gene>
<dbReference type="InterPro" id="IPR003713">
    <property type="entry name" value="FliS"/>
</dbReference>
<dbReference type="CDD" id="cd16098">
    <property type="entry name" value="FliS"/>
    <property type="match status" value="1"/>
</dbReference>
<evidence type="ECO:0000313" key="7">
    <source>
        <dbReference type="Proteomes" id="UP001500827"/>
    </source>
</evidence>
<proteinExistence type="inferred from homology"/>
<keyword evidence="7" id="KW-1185">Reference proteome</keyword>
<dbReference type="Pfam" id="PF02561">
    <property type="entry name" value="FliS"/>
    <property type="match status" value="1"/>
</dbReference>
<comment type="caution">
    <text evidence="6">The sequence shown here is derived from an EMBL/GenBank/DDBJ whole genome shotgun (WGS) entry which is preliminary data.</text>
</comment>
<comment type="similarity">
    <text evidence="2">Belongs to the FliS family.</text>
</comment>
<dbReference type="Proteomes" id="UP001500827">
    <property type="component" value="Unassembled WGS sequence"/>
</dbReference>
<keyword evidence="4" id="KW-1005">Bacterial flagellum biogenesis</keyword>
<evidence type="ECO:0000256" key="5">
    <source>
        <dbReference type="ARBA" id="ARBA00023186"/>
    </source>
</evidence>
<evidence type="ECO:0000256" key="2">
    <source>
        <dbReference type="ARBA" id="ARBA00008787"/>
    </source>
</evidence>
<dbReference type="PANTHER" id="PTHR34773:SF1">
    <property type="entry name" value="FLAGELLAR SECRETION CHAPERONE FLIS"/>
    <property type="match status" value="1"/>
</dbReference>
<keyword evidence="3" id="KW-0963">Cytoplasm</keyword>
<dbReference type="EMBL" id="BAABBM010000001">
    <property type="protein sequence ID" value="GAA3894171.1"/>
    <property type="molecule type" value="Genomic_DNA"/>
</dbReference>
<accession>A0ABP7L4Y4</accession>
<organism evidence="6 7">
    <name type="scientific">Sphingomonas limnosediminicola</name>
    <dbReference type="NCBI Taxonomy" id="940133"/>
    <lineage>
        <taxon>Bacteria</taxon>
        <taxon>Pseudomonadati</taxon>
        <taxon>Pseudomonadota</taxon>
        <taxon>Alphaproteobacteria</taxon>
        <taxon>Sphingomonadales</taxon>
        <taxon>Sphingomonadaceae</taxon>
        <taxon>Sphingomonas</taxon>
    </lineage>
</organism>
<dbReference type="Gene3D" id="1.20.120.340">
    <property type="entry name" value="Flagellar protein FliS"/>
    <property type="match status" value="1"/>
</dbReference>
<comment type="subcellular location">
    <subcellularLocation>
        <location evidence="1">Cytoplasm</location>
        <location evidence="1">Cytosol</location>
    </subcellularLocation>
</comment>
<keyword evidence="6" id="KW-0282">Flagellum</keyword>
<dbReference type="RefSeq" id="WP_344698749.1">
    <property type="nucleotide sequence ID" value="NZ_BAABBM010000001.1"/>
</dbReference>
<protein>
    <submittedName>
        <fullName evidence="6">Flagellar export chaperone FliS</fullName>
    </submittedName>
</protein>
<evidence type="ECO:0000256" key="3">
    <source>
        <dbReference type="ARBA" id="ARBA00022490"/>
    </source>
</evidence>
<keyword evidence="6" id="KW-0966">Cell projection</keyword>
<sequence>MYAAQQKYRALSIASRIEVASPHELVTILYEELVGALDITATAVAQGKLEAYRASRERASSILLALEASLDFERGGSVARTLSEIYRAMQKELSLCVQTGDAGKLKAIRGSVAELLAAWAKIRAREPA</sequence>
<dbReference type="SUPFAM" id="SSF101116">
    <property type="entry name" value="Flagellar export chaperone FliS"/>
    <property type="match status" value="1"/>
</dbReference>
<evidence type="ECO:0000256" key="1">
    <source>
        <dbReference type="ARBA" id="ARBA00004514"/>
    </source>
</evidence>
<evidence type="ECO:0000256" key="4">
    <source>
        <dbReference type="ARBA" id="ARBA00022795"/>
    </source>
</evidence>